<dbReference type="PANTHER" id="PTHR11130:SF0">
    <property type="entry name" value="GLUTATHIONE SYNTHETASE"/>
    <property type="match status" value="1"/>
</dbReference>
<feature type="binding site" evidence="4">
    <location>
        <begin position="220"/>
        <end position="223"/>
    </location>
    <ligand>
        <name>substrate</name>
    </ligand>
</feature>
<dbReference type="InParanoid" id="A0A3Q7EN09"/>
<feature type="binding site" evidence="3">
    <location>
        <position position="426"/>
    </location>
    <ligand>
        <name>Mg(2+)</name>
        <dbReference type="ChEBI" id="CHEBI:18420"/>
    </ligand>
</feature>
<feature type="binding site" evidence="2">
    <location>
        <position position="537"/>
    </location>
    <ligand>
        <name>ATP</name>
        <dbReference type="ChEBI" id="CHEBI:30616"/>
    </ligand>
</feature>
<dbReference type="Gene3D" id="3.30.1490.80">
    <property type="match status" value="1"/>
</dbReference>
<organism evidence="6">
    <name type="scientific">Solanum lycopersicum</name>
    <name type="common">Tomato</name>
    <name type="synonym">Lycopersicon esculentum</name>
    <dbReference type="NCBI Taxonomy" id="4081"/>
    <lineage>
        <taxon>Eukaryota</taxon>
        <taxon>Viridiplantae</taxon>
        <taxon>Streptophyta</taxon>
        <taxon>Embryophyta</taxon>
        <taxon>Tracheophyta</taxon>
        <taxon>Spermatophyta</taxon>
        <taxon>Magnoliopsida</taxon>
        <taxon>eudicotyledons</taxon>
        <taxon>Gunneridae</taxon>
        <taxon>Pentapetalae</taxon>
        <taxon>asterids</taxon>
        <taxon>lamiids</taxon>
        <taxon>Solanales</taxon>
        <taxon>Solanaceae</taxon>
        <taxon>Solanoideae</taxon>
        <taxon>Solaneae</taxon>
        <taxon>Solanum</taxon>
        <taxon>Solanum subgen. Lycopersicon</taxon>
    </lineage>
</organism>
<dbReference type="EnsemblPlants" id="Solyc01g098610.3.1">
    <property type="protein sequence ID" value="Solyc01g098610.3.1"/>
    <property type="gene ID" value="Solyc01g098610.3"/>
</dbReference>
<dbReference type="Proteomes" id="UP000004994">
    <property type="component" value="Chromosome 1"/>
</dbReference>
<feature type="binding site" evidence="2">
    <location>
        <position position="216"/>
    </location>
    <ligand>
        <name>ATP</name>
        <dbReference type="ChEBI" id="CHEBI:30616"/>
    </ligand>
</feature>
<feature type="domain" description="Glutathione synthase substrate-binding" evidence="5">
    <location>
        <begin position="278"/>
        <end position="315"/>
    </location>
</feature>
<dbReference type="OMA" id="NGLVMYP"/>
<feature type="binding site" evidence="2">
    <location>
        <begin position="422"/>
        <end position="457"/>
    </location>
    <ligand>
        <name>ATP</name>
        <dbReference type="ChEBI" id="CHEBI:30616"/>
    </ligand>
</feature>
<dbReference type="EC" id="6.3.2.3" evidence="1"/>
<dbReference type="SUPFAM" id="SSF56059">
    <property type="entry name" value="Glutathione synthetase ATP-binding domain-like"/>
    <property type="match status" value="1"/>
</dbReference>
<dbReference type="InterPro" id="IPR016185">
    <property type="entry name" value="PreATP-grasp_dom_sf"/>
</dbReference>
<evidence type="ECO:0000313" key="6">
    <source>
        <dbReference type="EnsemblPlants" id="Solyc01g098610.3.1"/>
    </source>
</evidence>
<dbReference type="CDD" id="cd00228">
    <property type="entry name" value="eu-GS"/>
    <property type="match status" value="1"/>
</dbReference>
<comment type="pathway">
    <text evidence="1">Sulfur metabolism; glutathione biosynthesis; glutathione from L-cysteine and L-glutamate: step 2/2.</text>
</comment>
<dbReference type="AlphaFoldDB" id="A0A3Q7EN09"/>
<dbReference type="InterPro" id="IPR014049">
    <property type="entry name" value="Glutathione_synthase_N_euk"/>
</dbReference>
<dbReference type="Pfam" id="PF03199">
    <property type="entry name" value="GSH_synthase"/>
    <property type="match status" value="2"/>
</dbReference>
<name>A0A3Q7EN09_SOLLC</name>
<dbReference type="PIRSF" id="PIRSF001558">
    <property type="entry name" value="GSHase"/>
    <property type="match status" value="1"/>
</dbReference>
<feature type="binding site" evidence="2">
    <location>
        <position position="459"/>
    </location>
    <ligand>
        <name>ATP</name>
        <dbReference type="ChEBI" id="CHEBI:30616"/>
    </ligand>
</feature>
<dbReference type="GO" id="GO:0004363">
    <property type="term" value="F:glutathione synthase activity"/>
    <property type="evidence" value="ECO:0000318"/>
    <property type="project" value="GO_Central"/>
</dbReference>
<dbReference type="NCBIfam" id="TIGR01986">
    <property type="entry name" value="glut_syn_euk"/>
    <property type="match status" value="1"/>
</dbReference>
<proteinExistence type="inferred from homology"/>
<dbReference type="GO" id="GO:0043295">
    <property type="term" value="F:glutathione binding"/>
    <property type="evidence" value="ECO:0000318"/>
    <property type="project" value="GO_Central"/>
</dbReference>
<sequence length="559" mass="62762">MGSGCSSPSISLTTIATSHFQSQESLSNSLNFYSPTRFLEPHLLKSSKIFIPKSPLKCAKVPEMQTQLEDSAKPIVDPHDIDSKLVQKLANDALVWCSLRGLLVGDRNSERSGTIPGVDMVHAPVALIPMSFPESHWKQACEVAPIFNELVDRVSQDGEFLQQSLSRTRKADPFTSRLLEIHSKMLEINKLEEIRLGLHRSDYMLDEQTKLLLQIELNTISSSFPGLSCLVSELHRSLLQQYREDIASDPNRIPANNAVNQFAEALAKAWNEYGDPRAVIIFVVQAEERNMYDQHWLSASLRERYPTSNDRYGFNDCRDGQAVAVIYFRAGYAPSDYHSESEWKARLLMEQSRAVKCPSISYHLAGSKKIQQELAKPNVLERFLENKDDIAKLRKCFAGLWSLDESDIVKDAIERPELYVMKPQREGGGLAQEIDCLYCNYTSKSLILDPLLTAGNNIYGEDVRGALLKLQKEGTGSDAAYILMQRIFPKISHSILMREGISHKEETISELGIYGTYLRNKTEVLINQQAGYLMRTKVSSSDEGGVAAGFAVLDSIYLV</sequence>
<dbReference type="Pfam" id="PF03917">
    <property type="entry name" value="GSH_synth_ATP"/>
    <property type="match status" value="2"/>
</dbReference>
<evidence type="ECO:0000259" key="5">
    <source>
        <dbReference type="Pfam" id="PF03199"/>
    </source>
</evidence>
<comment type="cofactor">
    <cofactor evidence="1 3">
        <name>Mg(2+)</name>
        <dbReference type="ChEBI" id="CHEBI:18420"/>
    </cofactor>
    <text evidence="1 3">Binds 1 Mg(2+) ion per subunit.</text>
</comment>
<dbReference type="PANTHER" id="PTHR11130">
    <property type="entry name" value="GLUTATHIONE SYNTHETASE"/>
    <property type="match status" value="1"/>
</dbReference>
<feature type="binding site" evidence="2">
    <location>
        <position position="510"/>
    </location>
    <ligand>
        <name>ATP</name>
        <dbReference type="ChEBI" id="CHEBI:30616"/>
    </ligand>
</feature>
<keyword evidence="1" id="KW-0436">Ligase</keyword>
<evidence type="ECO:0000256" key="1">
    <source>
        <dbReference type="PIRNR" id="PIRNR001558"/>
    </source>
</evidence>
<dbReference type="InterPro" id="IPR037013">
    <property type="entry name" value="GSH-S_sub-bd_sf"/>
</dbReference>
<feature type="binding site" evidence="2">
    <location>
        <begin position="484"/>
        <end position="487"/>
    </location>
    <ligand>
        <name>ATP</name>
        <dbReference type="ChEBI" id="CHEBI:30616"/>
    </ligand>
</feature>
<dbReference type="Gene3D" id="3.30.1490.50">
    <property type="match status" value="2"/>
</dbReference>
<keyword evidence="7" id="KW-1185">Reference proteome</keyword>
<feature type="binding site" evidence="2">
    <location>
        <position position="368"/>
    </location>
    <ligand>
        <name>ATP</name>
        <dbReference type="ChEBI" id="CHEBI:30616"/>
    </ligand>
</feature>
<keyword evidence="1 2" id="KW-0067">ATP-binding</keyword>
<dbReference type="FunFam" id="3.30.1490.80:FF:000010">
    <property type="entry name" value="Glutathione synthetase"/>
    <property type="match status" value="1"/>
</dbReference>
<keyword evidence="1 3" id="KW-0479">Metal-binding</keyword>
<dbReference type="SUPFAM" id="SSF52440">
    <property type="entry name" value="PreATP-grasp domain"/>
    <property type="match status" value="1"/>
</dbReference>
<feature type="binding site" evidence="2">
    <location>
        <position position="294"/>
    </location>
    <ligand>
        <name>substrate</name>
    </ligand>
</feature>
<keyword evidence="1 2" id="KW-0547">Nucleotide-binding</keyword>
<feature type="binding site" evidence="3">
    <location>
        <position position="216"/>
    </location>
    <ligand>
        <name>Mg(2+)</name>
        <dbReference type="ChEBI" id="CHEBI:18420"/>
    </ligand>
</feature>
<reference evidence="6" key="1">
    <citation type="journal article" date="2012" name="Nature">
        <title>The tomato genome sequence provides insights into fleshy fruit evolution.</title>
        <authorList>
            <consortium name="Tomato Genome Consortium"/>
        </authorList>
    </citation>
    <scope>NUCLEOTIDE SEQUENCE [LARGE SCALE GENOMIC DNA]</scope>
    <source>
        <strain evidence="6">cv. Heinz 1706</strain>
    </source>
</reference>
<feature type="binding site" evidence="3">
    <location>
        <position position="218"/>
    </location>
    <ligand>
        <name>Mg(2+)</name>
        <dbReference type="ChEBI" id="CHEBI:18420"/>
    </ligand>
</feature>
<evidence type="ECO:0000256" key="2">
    <source>
        <dbReference type="PIRSR" id="PIRSR001558-1"/>
    </source>
</evidence>
<protein>
    <recommendedName>
        <fullName evidence="1">Glutathione synthetase</fullName>
        <shortName evidence="1">GSH-S</shortName>
        <ecNumber evidence="1">6.3.2.3</ecNumber>
    </recommendedName>
</protein>
<dbReference type="InterPro" id="IPR014709">
    <property type="entry name" value="Glutathione_synthase_C_euk"/>
</dbReference>
<dbReference type="Gene3D" id="3.30.470.20">
    <property type="entry name" value="ATP-grasp fold, B domain"/>
    <property type="match status" value="2"/>
</dbReference>
<feature type="binding site" evidence="4">
    <location>
        <begin position="546"/>
        <end position="547"/>
    </location>
    <ligand>
        <name>substrate</name>
    </ligand>
</feature>
<feature type="binding site" evidence="2">
    <location>
        <position position="200"/>
    </location>
    <ligand>
        <name>substrate</name>
    </ligand>
</feature>
<dbReference type="GO" id="GO:0000287">
    <property type="term" value="F:magnesium ion binding"/>
    <property type="evidence" value="ECO:0007669"/>
    <property type="project" value="UniProtKB-UniRule"/>
</dbReference>
<dbReference type="FunCoup" id="A0A3Q7EN09">
    <property type="interactions" value="3705"/>
</dbReference>
<keyword evidence="1" id="KW-0317">Glutathione biosynthesis</keyword>
<keyword evidence="1 3" id="KW-0460">Magnesium</keyword>
<dbReference type="FunFam" id="3.30.470.20:FF:000092">
    <property type="entry name" value="Glutathione synthetase"/>
    <property type="match status" value="1"/>
</dbReference>
<comment type="similarity">
    <text evidence="1">Belongs to the eukaryotic GSH synthase family.</text>
</comment>
<accession>A0A3Q7EN09</accession>
<feature type="domain" description="Glutathione synthase substrate-binding" evidence="5">
    <location>
        <begin position="317"/>
        <end position="365"/>
    </location>
</feature>
<evidence type="ECO:0000313" key="7">
    <source>
        <dbReference type="Proteomes" id="UP000004994"/>
    </source>
</evidence>
<comment type="catalytic activity">
    <reaction evidence="1">
        <text>gamma-L-glutamyl-L-cysteine + glycine + ATP = glutathione + ADP + phosphate + H(+)</text>
        <dbReference type="Rhea" id="RHEA:13557"/>
        <dbReference type="ChEBI" id="CHEBI:15378"/>
        <dbReference type="ChEBI" id="CHEBI:30616"/>
        <dbReference type="ChEBI" id="CHEBI:43474"/>
        <dbReference type="ChEBI" id="CHEBI:57305"/>
        <dbReference type="ChEBI" id="CHEBI:57925"/>
        <dbReference type="ChEBI" id="CHEBI:58173"/>
        <dbReference type="ChEBI" id="CHEBI:456216"/>
        <dbReference type="EC" id="6.3.2.3"/>
    </reaction>
</comment>
<dbReference type="InterPro" id="IPR004887">
    <property type="entry name" value="GSH_synth_subst-bd"/>
</dbReference>
<feature type="binding site" evidence="2">
    <location>
        <position position="543"/>
    </location>
    <ligand>
        <name>ATP</name>
        <dbReference type="ChEBI" id="CHEBI:30616"/>
    </ligand>
</feature>
<feature type="binding site" evidence="4">
    <location>
        <begin position="288"/>
        <end position="290"/>
    </location>
    <ligand>
        <name>substrate</name>
    </ligand>
</feature>
<dbReference type="Gene3D" id="3.40.50.1760">
    <property type="entry name" value="Glutathione synthase, substrate-binding domain superfamily, eukaryotic"/>
    <property type="match status" value="1"/>
</dbReference>
<feature type="binding site" evidence="2">
    <location>
        <position position="535"/>
    </location>
    <ligand>
        <name>substrate</name>
    </ligand>
</feature>
<evidence type="ECO:0000256" key="3">
    <source>
        <dbReference type="PIRSR" id="PIRSR001558-2"/>
    </source>
</evidence>
<evidence type="ECO:0000256" key="4">
    <source>
        <dbReference type="PIRSR" id="PIRSR001558-3"/>
    </source>
</evidence>
<reference evidence="6" key="2">
    <citation type="submission" date="2019-01" db="UniProtKB">
        <authorList>
            <consortium name="EnsemblPlants"/>
        </authorList>
    </citation>
    <scope>IDENTIFICATION</scope>
    <source>
        <strain evidence="6">cv. Heinz 1706</strain>
    </source>
</reference>
<dbReference type="GO" id="GO:0005829">
    <property type="term" value="C:cytosol"/>
    <property type="evidence" value="ECO:0000318"/>
    <property type="project" value="GO_Central"/>
</dbReference>
<dbReference type="FunFam" id="1.10.1080.10:FF:000005">
    <property type="entry name" value="Glutathione synthetase"/>
    <property type="match status" value="1"/>
</dbReference>
<dbReference type="Gramene" id="Solyc01g098610.3.1">
    <property type="protein sequence ID" value="Solyc01g098610.3.1"/>
    <property type="gene ID" value="Solyc01g098610.3"/>
</dbReference>
<dbReference type="GO" id="GO:0005524">
    <property type="term" value="F:ATP binding"/>
    <property type="evidence" value="ECO:0007669"/>
    <property type="project" value="UniProtKB-UniRule"/>
</dbReference>
<dbReference type="InterPro" id="IPR005615">
    <property type="entry name" value="Glutathione_synthase"/>
</dbReference>
<dbReference type="STRING" id="4081.A0A3Q7EN09"/>
<feature type="binding site" evidence="4">
    <location>
        <begin position="329"/>
        <end position="332"/>
    </location>
    <ligand>
        <name>substrate</name>
    </ligand>
</feature>
<dbReference type="UniPathway" id="UPA00142">
    <property type="reaction ID" value="UER00210"/>
</dbReference>